<dbReference type="SUPFAM" id="SSF55785">
    <property type="entry name" value="PYP-like sensor domain (PAS domain)"/>
    <property type="match status" value="1"/>
</dbReference>
<dbReference type="InterPro" id="IPR036388">
    <property type="entry name" value="WH-like_DNA-bd_sf"/>
</dbReference>
<dbReference type="AlphaFoldDB" id="A0A445MSM0"/>
<dbReference type="PROSITE" id="PS50043">
    <property type="entry name" value="HTH_LUXR_2"/>
    <property type="match status" value="1"/>
</dbReference>
<gene>
    <name evidence="2" type="ORF">PITCH_A1360001</name>
</gene>
<reference evidence="2" key="1">
    <citation type="submission" date="2018-01" db="EMBL/GenBank/DDBJ databases">
        <authorList>
            <person name="Regsiter A."/>
            <person name="William W."/>
        </authorList>
    </citation>
    <scope>NUCLEOTIDE SEQUENCE</scope>
    <source>
        <strain evidence="2">TRIP AH-1</strain>
    </source>
</reference>
<dbReference type="SMART" id="SM00421">
    <property type="entry name" value="HTH_LUXR"/>
    <property type="match status" value="1"/>
</dbReference>
<accession>A0A445MSM0</accession>
<dbReference type="InterPro" id="IPR000792">
    <property type="entry name" value="Tscrpt_reg_LuxR_C"/>
</dbReference>
<dbReference type="PRINTS" id="PR00038">
    <property type="entry name" value="HTHLUXR"/>
</dbReference>
<dbReference type="InterPro" id="IPR000014">
    <property type="entry name" value="PAS"/>
</dbReference>
<dbReference type="PROSITE" id="PS00622">
    <property type="entry name" value="HTH_LUXR_1"/>
    <property type="match status" value="1"/>
</dbReference>
<evidence type="ECO:0000313" key="2">
    <source>
        <dbReference type="EMBL" id="SPD72432.1"/>
    </source>
</evidence>
<organism evidence="2">
    <name type="scientific">uncultured Desulfobacterium sp</name>
    <dbReference type="NCBI Taxonomy" id="201089"/>
    <lineage>
        <taxon>Bacteria</taxon>
        <taxon>Pseudomonadati</taxon>
        <taxon>Thermodesulfobacteriota</taxon>
        <taxon>Desulfobacteria</taxon>
        <taxon>Desulfobacterales</taxon>
        <taxon>Desulfobacteriaceae</taxon>
        <taxon>Desulfobacterium</taxon>
        <taxon>environmental samples</taxon>
    </lineage>
</organism>
<protein>
    <recommendedName>
        <fullName evidence="1">HTH luxR-type domain-containing protein</fullName>
    </recommendedName>
</protein>
<name>A0A445MSM0_9BACT</name>
<dbReference type="InterPro" id="IPR035965">
    <property type="entry name" value="PAS-like_dom_sf"/>
</dbReference>
<dbReference type="Pfam" id="PF08448">
    <property type="entry name" value="PAS_4"/>
    <property type="match status" value="1"/>
</dbReference>
<dbReference type="SUPFAM" id="SSF46894">
    <property type="entry name" value="C-terminal effector domain of the bipartite response regulators"/>
    <property type="match status" value="1"/>
</dbReference>
<evidence type="ECO:0000259" key="1">
    <source>
        <dbReference type="PROSITE" id="PS50043"/>
    </source>
</evidence>
<dbReference type="InterPro" id="IPR016032">
    <property type="entry name" value="Sig_transdc_resp-reg_C-effctor"/>
</dbReference>
<dbReference type="CDD" id="cd06170">
    <property type="entry name" value="LuxR_C_like"/>
    <property type="match status" value="1"/>
</dbReference>
<sequence>MPAKKRFKTRYPGVYYIEGKALGSKKMERIYYIIYRKHSKIIEEKVGGQFKDKMTAENAARIRTECIKGKRLSRKEMRERVKAEKQLPKIYLHSILEQKSALVDSLEAKWSLFSEAAADRLFIFDSELSLLEVNKAVLEMFPPGTRKKDIIGKNLSDFLPHTKKTGEYDEHLNVIRTGKSYEVKDFIPPPPYPRHEHVNIKAFKVGDGLGVVVRDITELKLNEERLIKQDLELQTKARDLEEMNTALRVLLNRRETDKEELKKSMLLNIKELVYPLLAKLRGTELNRIQKSYIDLMESNLDDISSPFLRIMSMDHLRLTPSEIRLADLIKQGKNSKEIAGLLFLSSNTINSYRKRIRKKLGVQNKKINLRTHLIAIDKMG</sequence>
<dbReference type="GO" id="GO:0003677">
    <property type="term" value="F:DNA binding"/>
    <property type="evidence" value="ECO:0007669"/>
    <property type="project" value="InterPro"/>
</dbReference>
<dbReference type="CDD" id="cd00130">
    <property type="entry name" value="PAS"/>
    <property type="match status" value="1"/>
</dbReference>
<feature type="domain" description="HTH luxR-type" evidence="1">
    <location>
        <begin position="311"/>
        <end position="380"/>
    </location>
</feature>
<dbReference type="EMBL" id="OJIN01000042">
    <property type="protein sequence ID" value="SPD72432.1"/>
    <property type="molecule type" value="Genomic_DNA"/>
</dbReference>
<dbReference type="Pfam" id="PF00196">
    <property type="entry name" value="GerE"/>
    <property type="match status" value="1"/>
</dbReference>
<dbReference type="InterPro" id="IPR013656">
    <property type="entry name" value="PAS_4"/>
</dbReference>
<dbReference type="NCBIfam" id="TIGR00229">
    <property type="entry name" value="sensory_box"/>
    <property type="match status" value="1"/>
</dbReference>
<proteinExistence type="predicted"/>
<dbReference type="Gene3D" id="1.10.10.10">
    <property type="entry name" value="Winged helix-like DNA-binding domain superfamily/Winged helix DNA-binding domain"/>
    <property type="match status" value="1"/>
</dbReference>
<dbReference type="GO" id="GO:0006355">
    <property type="term" value="P:regulation of DNA-templated transcription"/>
    <property type="evidence" value="ECO:0007669"/>
    <property type="project" value="InterPro"/>
</dbReference>
<dbReference type="Gene3D" id="3.30.450.20">
    <property type="entry name" value="PAS domain"/>
    <property type="match status" value="1"/>
</dbReference>